<dbReference type="PROSITE" id="PS00455">
    <property type="entry name" value="AMP_BINDING"/>
    <property type="match status" value="1"/>
</dbReference>
<comment type="cofactor">
    <cofactor evidence="1">
        <name>pantetheine 4'-phosphate</name>
        <dbReference type="ChEBI" id="CHEBI:47942"/>
    </cofactor>
</comment>
<dbReference type="Gene3D" id="3.30.300.30">
    <property type="match status" value="1"/>
</dbReference>
<dbReference type="GO" id="GO:0008610">
    <property type="term" value="P:lipid biosynthetic process"/>
    <property type="evidence" value="ECO:0007669"/>
    <property type="project" value="UniProtKB-ARBA"/>
</dbReference>
<organism evidence="3 4">
    <name type="scientific">Streptomyces caelestis</name>
    <dbReference type="NCBI Taxonomy" id="36816"/>
    <lineage>
        <taxon>Bacteria</taxon>
        <taxon>Bacillati</taxon>
        <taxon>Actinomycetota</taxon>
        <taxon>Actinomycetes</taxon>
        <taxon>Kitasatosporales</taxon>
        <taxon>Streptomycetaceae</taxon>
        <taxon>Streptomyces</taxon>
    </lineage>
</organism>
<comment type="caution">
    <text evidence="3">The sequence shown here is derived from an EMBL/GenBank/DDBJ whole genome shotgun (WGS) entry which is preliminary data.</text>
</comment>
<dbReference type="InterPro" id="IPR023213">
    <property type="entry name" value="CAT-like_dom_sf"/>
</dbReference>
<dbReference type="RefSeq" id="WP_030819631.1">
    <property type="nucleotide sequence ID" value="NZ_LGCN01000001.1"/>
</dbReference>
<dbReference type="Gene3D" id="3.40.50.12780">
    <property type="entry name" value="N-terminal domain of ligase-like"/>
    <property type="match status" value="1"/>
</dbReference>
<name>A0A0M8QP37_9ACTN</name>
<keyword evidence="4" id="KW-1185">Reference proteome</keyword>
<dbReference type="PANTHER" id="PTHR45527:SF1">
    <property type="entry name" value="FATTY ACID SYNTHASE"/>
    <property type="match status" value="1"/>
</dbReference>
<dbReference type="EMBL" id="LGCN01000001">
    <property type="protein sequence ID" value="KOT46729.1"/>
    <property type="molecule type" value="Genomic_DNA"/>
</dbReference>
<dbReference type="InterPro" id="IPR010071">
    <property type="entry name" value="AA_adenyl_dom"/>
</dbReference>
<dbReference type="InterPro" id="IPR036736">
    <property type="entry name" value="ACP-like_sf"/>
</dbReference>
<dbReference type="SUPFAM" id="SSF52777">
    <property type="entry name" value="CoA-dependent acyltransferases"/>
    <property type="match status" value="4"/>
</dbReference>
<dbReference type="InterPro" id="IPR042099">
    <property type="entry name" value="ANL_N_sf"/>
</dbReference>
<dbReference type="Pfam" id="PF13193">
    <property type="entry name" value="AMP-binding_C"/>
    <property type="match status" value="1"/>
</dbReference>
<dbReference type="GO" id="GO:0043041">
    <property type="term" value="P:amino acid activation for nonribosomal peptide biosynthetic process"/>
    <property type="evidence" value="ECO:0007669"/>
    <property type="project" value="TreeGrafter"/>
</dbReference>
<evidence type="ECO:0000259" key="2">
    <source>
        <dbReference type="PROSITE" id="PS50075"/>
    </source>
</evidence>
<evidence type="ECO:0000313" key="3">
    <source>
        <dbReference type="EMBL" id="KOT46729.1"/>
    </source>
</evidence>
<dbReference type="Proteomes" id="UP000037773">
    <property type="component" value="Unassembled WGS sequence"/>
</dbReference>
<dbReference type="InterPro" id="IPR001242">
    <property type="entry name" value="Condensation_dom"/>
</dbReference>
<dbReference type="SUPFAM" id="SSF56801">
    <property type="entry name" value="Acetyl-CoA synthetase-like"/>
    <property type="match status" value="1"/>
</dbReference>
<gene>
    <name evidence="3" type="ORF">ADK41_00450</name>
</gene>
<dbReference type="InterPro" id="IPR025110">
    <property type="entry name" value="AMP-bd_C"/>
</dbReference>
<dbReference type="Gene3D" id="3.30.559.30">
    <property type="entry name" value="Nonribosomal peptide synthetase, condensation domain"/>
    <property type="match status" value="2"/>
</dbReference>
<dbReference type="GO" id="GO:0031177">
    <property type="term" value="F:phosphopantetheine binding"/>
    <property type="evidence" value="ECO:0007669"/>
    <property type="project" value="TreeGrafter"/>
</dbReference>
<dbReference type="Pfam" id="PF00550">
    <property type="entry name" value="PP-binding"/>
    <property type="match status" value="1"/>
</dbReference>
<evidence type="ECO:0000313" key="4">
    <source>
        <dbReference type="Proteomes" id="UP000037773"/>
    </source>
</evidence>
<dbReference type="PATRIC" id="fig|36816.3.peg.97"/>
<dbReference type="Pfam" id="PF00501">
    <property type="entry name" value="AMP-binding"/>
    <property type="match status" value="1"/>
</dbReference>
<dbReference type="NCBIfam" id="TIGR01733">
    <property type="entry name" value="AA-adenyl-dom"/>
    <property type="match status" value="1"/>
</dbReference>
<dbReference type="CDD" id="cd05930">
    <property type="entry name" value="A_NRPS"/>
    <property type="match status" value="1"/>
</dbReference>
<dbReference type="InterPro" id="IPR009081">
    <property type="entry name" value="PP-bd_ACP"/>
</dbReference>
<reference evidence="3 4" key="1">
    <citation type="submission" date="2015-07" db="EMBL/GenBank/DDBJ databases">
        <authorList>
            <person name="Noorani M."/>
        </authorList>
    </citation>
    <scope>NUCLEOTIDE SEQUENCE [LARGE SCALE GENOMIC DNA]</scope>
    <source>
        <strain evidence="3 4">NRRL B-24567</strain>
    </source>
</reference>
<dbReference type="SUPFAM" id="SSF47336">
    <property type="entry name" value="ACP-like"/>
    <property type="match status" value="1"/>
</dbReference>
<dbReference type="PANTHER" id="PTHR45527">
    <property type="entry name" value="NONRIBOSOMAL PEPTIDE SYNTHETASE"/>
    <property type="match status" value="1"/>
</dbReference>
<accession>A0A0M8QP37</accession>
<protein>
    <recommendedName>
        <fullName evidence="2">Carrier domain-containing protein</fullName>
    </recommendedName>
</protein>
<proteinExistence type="predicted"/>
<dbReference type="Gene3D" id="3.30.559.10">
    <property type="entry name" value="Chloramphenicol acetyltransferase-like domain"/>
    <property type="match status" value="2"/>
</dbReference>
<dbReference type="OrthoDB" id="2472181at2"/>
<dbReference type="PROSITE" id="PS50075">
    <property type="entry name" value="CARRIER"/>
    <property type="match status" value="1"/>
</dbReference>
<dbReference type="InterPro" id="IPR045851">
    <property type="entry name" value="AMP-bd_C_sf"/>
</dbReference>
<evidence type="ECO:0000256" key="1">
    <source>
        <dbReference type="ARBA" id="ARBA00001957"/>
    </source>
</evidence>
<dbReference type="GO" id="GO:0003824">
    <property type="term" value="F:catalytic activity"/>
    <property type="evidence" value="ECO:0007669"/>
    <property type="project" value="InterPro"/>
</dbReference>
<dbReference type="GO" id="GO:0044550">
    <property type="term" value="P:secondary metabolite biosynthetic process"/>
    <property type="evidence" value="ECO:0007669"/>
    <property type="project" value="TreeGrafter"/>
</dbReference>
<dbReference type="Pfam" id="PF00668">
    <property type="entry name" value="Condensation"/>
    <property type="match status" value="1"/>
</dbReference>
<sequence>MTTTSPRPATATTVWQIDATDGPTVAPAAPQHLHLASHPEAAFTAPILELRLTGPLDADRLRAAAEHTVREHPALRRRLDATAADGAQPLVRLVRLASGSHTLCLSPALGSMDTTGLLRAASAVAAGYRTKAAAGASGPDPQTVDAFLTGLLTDPGAAAGREHWQTRRLDTTAEDLARALVMRTATPGPRLHLPVPLDDAAGDRLVRLARDLDVDVDDVVVTAWRLLLNRIAPGEDGALGLFTPGPVEQLPDTIGLLGRCVPVPIRPQTADTLADTVRGCHRENVLAAQFGDFFTHTQPGGEFTVGFRHVDASPLDFGPGLDVAVEALRAATDSIRLDLHSLHVGSRLRLTVDADRAAVTEESARRLADWLGALCTGLPEHIDAPAEAAVARILDPLTSESRLHGADQADSGTAAPTTLVEAFDAQAARTPAACAARDDDHEVTYRELHAASAAFARTLADRGVAAGDRVAVCMSRRVPLLAVLLAVARRGAAFVPIDPALPAGRVTDLLADADPRLLVTDQHRPDLPPGGRTPVLRIDALPPGTPAAGPEPVEAGPETDVYVIYTSGSTGRPKGVPITHAALMNYLRWASRHYGTSDGSGTLAHSSISVDMTITSLFLPLLTGQAVTLLPSDEPTDLATALTRTRDLSPLKITPGGLRLLTTFLTGAQITAATRHLVVGGEQLTAATLNLLDAPGLLVTNEYGPTEATVGCCAHTLRLGEHPAAGPVPIGTPIHNTTIELRTPDGRLALPGTAGELVVTGPGIAAGYLDRPVETDARFTTDPHTGTRSYRTGDLALLGPDGQLVMLGRRDDQLKIHGYRIEPGEIEAVLTGHPDITAAAVTTTGGTPVLAAFLVPAPGADPAALPEAAAALAADRLPFYARPDRYEVLDRLPLRGNGKIDRRELAEHPAPATGEEALDAADPQLAVVAALWSEVLSTPPTSPDANFFAEGGDSIKAVLLAGRAQRAGLELTVHDILQRRTLRRIAAAARPAGVRDAVEPGPVPLTPHQAGFLAHAAPRPERWTVRWSANAPAPVDTGRLERALAATVAGHEALWTSFTHTGGRWTGRLGEPGPVPVHVLDLDGVPAAEREQAVATALERVEDGFDLAGRLVGLCLIRAAGQGESVVWIVHHLVADVVSLQSLNQELWHAYAHPAQLVQRRGDGYGVWLRDQDGRPATLFPTWLGSGGPTACRTAVSRLGAGARRALADAQQDAPRWVLAVLGAGLLGALAEVRPDLPPALCAELHGRDRPGLDLAAAVGWLTDLRPLRAEQHVLGDPSALAAALHRRIEEPQDWTGALPPVALNYLGDLPAGCGPDLPDAAANPLFGLEAVVWTGPEAVEVRWRFDEAFIPAPTVQRLADAFARRAAATLTIRPQTATGPAGLSAADLSRITATFEG</sequence>
<feature type="domain" description="Carrier" evidence="2">
    <location>
        <begin position="919"/>
        <end position="993"/>
    </location>
</feature>
<dbReference type="Gene3D" id="1.10.1200.10">
    <property type="entry name" value="ACP-like"/>
    <property type="match status" value="1"/>
</dbReference>
<dbReference type="InterPro" id="IPR020845">
    <property type="entry name" value="AMP-binding_CS"/>
</dbReference>
<dbReference type="GO" id="GO:0005737">
    <property type="term" value="C:cytoplasm"/>
    <property type="evidence" value="ECO:0007669"/>
    <property type="project" value="TreeGrafter"/>
</dbReference>
<dbReference type="InterPro" id="IPR000873">
    <property type="entry name" value="AMP-dep_synth/lig_dom"/>
</dbReference>